<reference evidence="2" key="1">
    <citation type="submission" date="2017-12" db="EMBL/GenBank/DDBJ databases">
        <title>Genome Sequencing Reveals a Rich Biosynthetic Potential.</title>
        <authorList>
            <person name="Bertrand R.L."/>
            <person name="Abdel-Hameed M.E."/>
            <person name="Sorensen J.L."/>
        </authorList>
    </citation>
    <scope>NUCLEOTIDE SEQUENCE</scope>
</reference>
<evidence type="ECO:0000313" key="2">
    <source>
        <dbReference type="EMBL" id="AUW30847.1"/>
    </source>
</evidence>
<protein>
    <submittedName>
        <fullName evidence="2">Uncharacterized protein</fullName>
    </submittedName>
</protein>
<accession>A0A2K9YDB4</accession>
<organism evidence="2">
    <name type="scientific">Cladonia uncialis subsp. uncialis</name>
    <dbReference type="NCBI Taxonomy" id="180999"/>
    <lineage>
        <taxon>Eukaryota</taxon>
        <taxon>Fungi</taxon>
        <taxon>Dikarya</taxon>
        <taxon>Ascomycota</taxon>
        <taxon>Pezizomycotina</taxon>
        <taxon>Lecanoromycetes</taxon>
        <taxon>OSLEUM clade</taxon>
        <taxon>Lecanoromycetidae</taxon>
        <taxon>Lecanorales</taxon>
        <taxon>Lecanorineae</taxon>
        <taxon>Cladoniaceae</taxon>
        <taxon>Cladonia</taxon>
    </lineage>
</organism>
<name>A0A2K9YDB4_CLAUC</name>
<dbReference type="AlphaFoldDB" id="A0A2K9YDB4"/>
<sequence length="413" mass="46301">MTPDEAGEQLFKASELLDLLFKLPDFSGDPDHDREGESIAIYEAVRDRRIACGANNATDFDNCLLRVSFKRRGYKWPNKYVISESPTNTDAASGRANSGEKPPPELLIEQEADQDDSLRNEQVVPESKTKKARKTGKKRAAAAPDKKRIKKIKRETEPVVDVAVIKISPTVLATKLFSILQFHAIPVPSMTSLSLLVATKARPDVMHPIIQQMVLCLIGVHSPQAQNRDRLSLDVPKKDAATLDVPPGVLKANYESKVEWVARQIKDSRNQTGRLNIHESNYHDFIKAEAHAEDTGKITRTLSRHAVAKDFAQQVGIRGMSDTNITKYEYLWSMLSNIRSLGIQSLILYRNAAMNTLLRDETSRPTNTRLMVSEVEEWGTLIEDITQHLKASCVVDVHTTWPTAQKVVNFILL</sequence>
<feature type="compositionally biased region" description="Basic residues" evidence="1">
    <location>
        <begin position="130"/>
        <end position="140"/>
    </location>
</feature>
<evidence type="ECO:0000256" key="1">
    <source>
        <dbReference type="SAM" id="MobiDB-lite"/>
    </source>
</evidence>
<dbReference type="EMBL" id="MG777480">
    <property type="protein sequence ID" value="AUW30847.1"/>
    <property type="molecule type" value="Genomic_DNA"/>
</dbReference>
<feature type="region of interest" description="Disordered" evidence="1">
    <location>
        <begin position="81"/>
        <end position="148"/>
    </location>
</feature>
<proteinExistence type="predicted"/>